<dbReference type="Pfam" id="PF14054">
    <property type="entry name" value="DUF4249"/>
    <property type="match status" value="1"/>
</dbReference>
<accession>A0A4R0NCW9</accession>
<dbReference type="OrthoDB" id="637707at2"/>
<dbReference type="PROSITE" id="PS51257">
    <property type="entry name" value="PROKAR_LIPOPROTEIN"/>
    <property type="match status" value="1"/>
</dbReference>
<keyword evidence="2" id="KW-1185">Reference proteome</keyword>
<gene>
    <name evidence="1" type="ORF">EZ437_18515</name>
</gene>
<protein>
    <submittedName>
        <fullName evidence="1">DUF4249 domain-containing protein</fullName>
    </submittedName>
</protein>
<comment type="caution">
    <text evidence="1">The sequence shown here is derived from an EMBL/GenBank/DDBJ whole genome shotgun (WGS) entry which is preliminary data.</text>
</comment>
<dbReference type="InterPro" id="IPR025345">
    <property type="entry name" value="DUF4249"/>
</dbReference>
<sequence>MRLTYTFLTGLFAAVLLLTSCEKIITLELDNAGAAVVIDAGLSDQGEIQVVRLSKTYDFTQPNKFNGASGATVVLTSNTGNVVNYTEVEPGIYNSPRIRGRSGVKYTLTVNLEGKTYIATSTMPDKVHIDSLTFKDYNFFGEKSRFVDVNYLDPRGAPNYYRYILRVKGKIEEDVVSEDRFNDGNEVANTIFYDLSDLERDDQIDVEFLCIDRNVYRYFYSLSQNMGGGGPPIAPSNPPSNFSNGALGVFSAYTSSRRTATIPD</sequence>
<reference evidence="1 2" key="1">
    <citation type="submission" date="2019-02" db="EMBL/GenBank/DDBJ databases">
        <title>Pedobacter sp. RP-1-14 sp. nov., isolated from Arctic soil.</title>
        <authorList>
            <person name="Dahal R.H."/>
        </authorList>
    </citation>
    <scope>NUCLEOTIDE SEQUENCE [LARGE SCALE GENOMIC DNA]</scope>
    <source>
        <strain evidence="1 2">RP-1-14</strain>
    </source>
</reference>
<evidence type="ECO:0000313" key="1">
    <source>
        <dbReference type="EMBL" id="TCC98189.1"/>
    </source>
</evidence>
<dbReference type="Proteomes" id="UP000293347">
    <property type="component" value="Unassembled WGS sequence"/>
</dbReference>
<proteinExistence type="predicted"/>
<evidence type="ECO:0000313" key="2">
    <source>
        <dbReference type="Proteomes" id="UP000293347"/>
    </source>
</evidence>
<dbReference type="RefSeq" id="WP_131597564.1">
    <property type="nucleotide sequence ID" value="NZ_SJSL01000007.1"/>
</dbReference>
<dbReference type="AlphaFoldDB" id="A0A4R0NCW9"/>
<name>A0A4R0NCW9_9SPHI</name>
<dbReference type="EMBL" id="SJSL01000007">
    <property type="protein sequence ID" value="TCC98189.1"/>
    <property type="molecule type" value="Genomic_DNA"/>
</dbReference>
<organism evidence="1 2">
    <name type="scientific">Pedobacter psychroterrae</name>
    <dbReference type="NCBI Taxonomy" id="2530453"/>
    <lineage>
        <taxon>Bacteria</taxon>
        <taxon>Pseudomonadati</taxon>
        <taxon>Bacteroidota</taxon>
        <taxon>Sphingobacteriia</taxon>
        <taxon>Sphingobacteriales</taxon>
        <taxon>Sphingobacteriaceae</taxon>
        <taxon>Pedobacter</taxon>
    </lineage>
</organism>